<keyword evidence="9" id="KW-0325">Glycoprotein</keyword>
<evidence type="ECO:0000256" key="4">
    <source>
        <dbReference type="ARBA" id="ARBA00022729"/>
    </source>
</evidence>
<dbReference type="PANTHER" id="PTHR27000:SF642">
    <property type="entry name" value="INACTIVE LEUCINE-RICH REPEAT RECEPTOR KINASE XIAO-RELATED"/>
    <property type="match status" value="1"/>
</dbReference>
<dbReference type="Pfam" id="PF00560">
    <property type="entry name" value="LRR_1"/>
    <property type="match status" value="2"/>
</dbReference>
<evidence type="ECO:0000256" key="6">
    <source>
        <dbReference type="ARBA" id="ARBA00022989"/>
    </source>
</evidence>
<protein>
    <recommendedName>
        <fullName evidence="12">Leucine-rich repeat-containing N-terminal plant-type domain-containing protein</fullName>
    </recommendedName>
</protein>
<evidence type="ECO:0000256" key="7">
    <source>
        <dbReference type="ARBA" id="ARBA00023136"/>
    </source>
</evidence>
<evidence type="ECO:0000313" key="11">
    <source>
        <dbReference type="Proteomes" id="UP000323000"/>
    </source>
</evidence>
<keyword evidence="11" id="KW-1185">Reference proteome</keyword>
<evidence type="ECO:0000256" key="5">
    <source>
        <dbReference type="ARBA" id="ARBA00022737"/>
    </source>
</evidence>
<evidence type="ECO:0008006" key="12">
    <source>
        <dbReference type="Google" id="ProtNLM"/>
    </source>
</evidence>
<keyword evidence="8" id="KW-0675">Receptor</keyword>
<keyword evidence="6" id="KW-1133">Transmembrane helix</keyword>
<dbReference type="GO" id="GO:0016020">
    <property type="term" value="C:membrane"/>
    <property type="evidence" value="ECO:0007669"/>
    <property type="project" value="UniProtKB-SubCell"/>
</dbReference>
<name>A0A5C7HBN0_9ROSI</name>
<gene>
    <name evidence="10" type="ORF">EZV62_018812</name>
</gene>
<dbReference type="Proteomes" id="UP000323000">
    <property type="component" value="Chromosome 9"/>
</dbReference>
<dbReference type="EMBL" id="VAHF01000009">
    <property type="protein sequence ID" value="TXG53556.1"/>
    <property type="molecule type" value="Genomic_DNA"/>
</dbReference>
<evidence type="ECO:0000256" key="1">
    <source>
        <dbReference type="ARBA" id="ARBA00004479"/>
    </source>
</evidence>
<evidence type="ECO:0000256" key="9">
    <source>
        <dbReference type="ARBA" id="ARBA00023180"/>
    </source>
</evidence>
<dbReference type="InterPro" id="IPR032675">
    <property type="entry name" value="LRR_dom_sf"/>
</dbReference>
<evidence type="ECO:0000256" key="2">
    <source>
        <dbReference type="ARBA" id="ARBA00022614"/>
    </source>
</evidence>
<dbReference type="Gene3D" id="3.80.10.10">
    <property type="entry name" value="Ribonuclease Inhibitor"/>
    <property type="match status" value="1"/>
</dbReference>
<comment type="subcellular location">
    <subcellularLocation>
        <location evidence="1">Membrane</location>
        <topology evidence="1">Single-pass type I membrane protein</topology>
    </subcellularLocation>
</comment>
<keyword evidence="5" id="KW-0677">Repeat</keyword>
<evidence type="ECO:0000256" key="3">
    <source>
        <dbReference type="ARBA" id="ARBA00022692"/>
    </source>
</evidence>
<dbReference type="PANTHER" id="PTHR27000">
    <property type="entry name" value="LEUCINE-RICH REPEAT RECEPTOR-LIKE PROTEIN KINASE FAMILY PROTEIN-RELATED"/>
    <property type="match status" value="1"/>
</dbReference>
<dbReference type="InterPro" id="IPR001611">
    <property type="entry name" value="Leu-rich_rpt"/>
</dbReference>
<evidence type="ECO:0000313" key="10">
    <source>
        <dbReference type="EMBL" id="TXG53556.1"/>
    </source>
</evidence>
<comment type="caution">
    <text evidence="10">The sequence shown here is derived from an EMBL/GenBank/DDBJ whole genome shotgun (WGS) entry which is preliminary data.</text>
</comment>
<keyword evidence="3" id="KW-0812">Transmembrane</keyword>
<reference evidence="11" key="1">
    <citation type="journal article" date="2019" name="Gigascience">
        <title>De novo genome assembly of the endangered Acer yangbiense, a plant species with extremely small populations endemic to Yunnan Province, China.</title>
        <authorList>
            <person name="Yang J."/>
            <person name="Wariss H.M."/>
            <person name="Tao L."/>
            <person name="Zhang R."/>
            <person name="Yun Q."/>
            <person name="Hollingsworth P."/>
            <person name="Dao Z."/>
            <person name="Luo G."/>
            <person name="Guo H."/>
            <person name="Ma Y."/>
            <person name="Sun W."/>
        </authorList>
    </citation>
    <scope>NUCLEOTIDE SEQUENCE [LARGE SCALE GENOMIC DNA]</scope>
    <source>
        <strain evidence="11">cv. Malutang</strain>
    </source>
</reference>
<keyword evidence="4" id="KW-0732">Signal</keyword>
<proteinExistence type="predicted"/>
<keyword evidence="2" id="KW-0433">Leucine-rich repeat</keyword>
<evidence type="ECO:0000256" key="8">
    <source>
        <dbReference type="ARBA" id="ARBA00023170"/>
    </source>
</evidence>
<dbReference type="AlphaFoldDB" id="A0A5C7HBN0"/>
<sequence>MCSHHHQATVLKILEFSLNQITGTIPYNLWQCRELTIVSLSYNQFRGCIRRNIGNLTKLERLYIGGNNIIGRYLIKSINNIQ</sequence>
<keyword evidence="7" id="KW-0472">Membrane</keyword>
<accession>A0A5C7HBN0</accession>
<dbReference type="OrthoDB" id="687555at2759"/>
<dbReference type="SUPFAM" id="SSF52058">
    <property type="entry name" value="L domain-like"/>
    <property type="match status" value="1"/>
</dbReference>
<organism evidence="10 11">
    <name type="scientific">Acer yangbiense</name>
    <dbReference type="NCBI Taxonomy" id="1000413"/>
    <lineage>
        <taxon>Eukaryota</taxon>
        <taxon>Viridiplantae</taxon>
        <taxon>Streptophyta</taxon>
        <taxon>Embryophyta</taxon>
        <taxon>Tracheophyta</taxon>
        <taxon>Spermatophyta</taxon>
        <taxon>Magnoliopsida</taxon>
        <taxon>eudicotyledons</taxon>
        <taxon>Gunneridae</taxon>
        <taxon>Pentapetalae</taxon>
        <taxon>rosids</taxon>
        <taxon>malvids</taxon>
        <taxon>Sapindales</taxon>
        <taxon>Sapindaceae</taxon>
        <taxon>Hippocastanoideae</taxon>
        <taxon>Acereae</taxon>
        <taxon>Acer</taxon>
    </lineage>
</organism>